<dbReference type="Gene3D" id="1.20.1250.20">
    <property type="entry name" value="MFS general substrate transporter like domains"/>
    <property type="match status" value="1"/>
</dbReference>
<evidence type="ECO:0000313" key="10">
    <source>
        <dbReference type="EMBL" id="REG10477.1"/>
    </source>
</evidence>
<dbReference type="PANTHER" id="PTHR42718:SF9">
    <property type="entry name" value="MAJOR FACILITATOR SUPERFAMILY MULTIDRUG TRANSPORTER MFSC"/>
    <property type="match status" value="1"/>
</dbReference>
<dbReference type="Gene3D" id="1.20.1720.10">
    <property type="entry name" value="Multidrug resistance protein D"/>
    <property type="match status" value="1"/>
</dbReference>
<feature type="transmembrane region" description="Helical" evidence="8">
    <location>
        <begin position="40"/>
        <end position="66"/>
    </location>
</feature>
<dbReference type="SUPFAM" id="SSF103473">
    <property type="entry name" value="MFS general substrate transporter"/>
    <property type="match status" value="1"/>
</dbReference>
<evidence type="ECO:0000259" key="9">
    <source>
        <dbReference type="PROSITE" id="PS50850"/>
    </source>
</evidence>
<evidence type="ECO:0000256" key="5">
    <source>
        <dbReference type="ARBA" id="ARBA00022692"/>
    </source>
</evidence>
<dbReference type="Proteomes" id="UP000256388">
    <property type="component" value="Unassembled WGS sequence"/>
</dbReference>
<feature type="transmembrane region" description="Helical" evidence="8">
    <location>
        <begin position="9"/>
        <end position="34"/>
    </location>
</feature>
<keyword evidence="7 8" id="KW-0472">Membrane</keyword>
<keyword evidence="5 8" id="KW-0812">Transmembrane</keyword>
<feature type="transmembrane region" description="Helical" evidence="8">
    <location>
        <begin position="269"/>
        <end position="290"/>
    </location>
</feature>
<dbReference type="PROSITE" id="PS50850">
    <property type="entry name" value="MFS"/>
    <property type="match status" value="1"/>
</dbReference>
<evidence type="ECO:0000256" key="2">
    <source>
        <dbReference type="ARBA" id="ARBA00008537"/>
    </source>
</evidence>
<evidence type="ECO:0000256" key="3">
    <source>
        <dbReference type="ARBA" id="ARBA00022448"/>
    </source>
</evidence>
<dbReference type="NCBIfam" id="TIGR00711">
    <property type="entry name" value="efflux_EmrB"/>
    <property type="match status" value="1"/>
</dbReference>
<dbReference type="InterPro" id="IPR004638">
    <property type="entry name" value="EmrB-like"/>
</dbReference>
<comment type="subcellular location">
    <subcellularLocation>
        <location evidence="1">Cell membrane</location>
        <topology evidence="1">Multi-pass membrane protein</topology>
    </subcellularLocation>
</comment>
<dbReference type="CDD" id="cd17321">
    <property type="entry name" value="MFS_MMR_MDR_like"/>
    <property type="match status" value="1"/>
</dbReference>
<keyword evidence="4" id="KW-1003">Cell membrane</keyword>
<evidence type="ECO:0000256" key="4">
    <source>
        <dbReference type="ARBA" id="ARBA00022475"/>
    </source>
</evidence>
<keyword evidence="6 8" id="KW-1133">Transmembrane helix</keyword>
<dbReference type="InterPro" id="IPR020846">
    <property type="entry name" value="MFS_dom"/>
</dbReference>
<feature type="transmembrane region" description="Helical" evidence="8">
    <location>
        <begin position="439"/>
        <end position="465"/>
    </location>
</feature>
<feature type="transmembrane region" description="Helical" evidence="8">
    <location>
        <begin position="195"/>
        <end position="216"/>
    </location>
</feature>
<gene>
    <name evidence="10" type="ORF">DFR64_0335</name>
</gene>
<feature type="transmembrane region" description="Helical" evidence="8">
    <location>
        <begin position="330"/>
        <end position="348"/>
    </location>
</feature>
<evidence type="ECO:0000256" key="1">
    <source>
        <dbReference type="ARBA" id="ARBA00004651"/>
    </source>
</evidence>
<accession>A0A347ZUF6</accession>
<dbReference type="InterPro" id="IPR011701">
    <property type="entry name" value="MFS"/>
</dbReference>
<feature type="transmembrane region" description="Helical" evidence="8">
    <location>
        <begin position="296"/>
        <end position="318"/>
    </location>
</feature>
<feature type="domain" description="Major facilitator superfamily (MFS) profile" evidence="9">
    <location>
        <begin position="12"/>
        <end position="470"/>
    </location>
</feature>
<evidence type="ECO:0000313" key="11">
    <source>
        <dbReference type="Proteomes" id="UP000256388"/>
    </source>
</evidence>
<dbReference type="RefSeq" id="WP_116223656.1">
    <property type="nucleotide sequence ID" value="NZ_AP018437.1"/>
</dbReference>
<name>A0A347ZUF6_9CHLR</name>
<comment type="similarity">
    <text evidence="2">Belongs to the major facilitator superfamily. EmrB family.</text>
</comment>
<feature type="transmembrane region" description="Helical" evidence="8">
    <location>
        <begin position="136"/>
        <end position="155"/>
    </location>
</feature>
<organism evidence="10 11">
    <name type="scientific">Pelolinea submarina</name>
    <dbReference type="NCBI Taxonomy" id="913107"/>
    <lineage>
        <taxon>Bacteria</taxon>
        <taxon>Bacillati</taxon>
        <taxon>Chloroflexota</taxon>
        <taxon>Anaerolineae</taxon>
        <taxon>Anaerolineales</taxon>
        <taxon>Anaerolineaceae</taxon>
        <taxon>Pelolinea</taxon>
    </lineage>
</organism>
<feature type="transmembrane region" description="Helical" evidence="8">
    <location>
        <begin position="78"/>
        <end position="97"/>
    </location>
</feature>
<evidence type="ECO:0000256" key="7">
    <source>
        <dbReference type="ARBA" id="ARBA00023136"/>
    </source>
</evidence>
<feature type="transmembrane region" description="Helical" evidence="8">
    <location>
        <begin position="161"/>
        <end position="183"/>
    </location>
</feature>
<dbReference type="InterPro" id="IPR036259">
    <property type="entry name" value="MFS_trans_sf"/>
</dbReference>
<sequence>MQQEQNRNYWIIVLTVAVGTFMAALDSSIVNVAIPVIQDFFQVSLTMVEWVITAYLLVVSSLLLTFGRLSDLYGQKKLYLVGMVIFTISSMLCGLAASITQLISFRILQALGAGMMFSAGPAIITNSVPPEKRGQALSFTAVAVSIALVTGPVLGGFLVTVFHWSSIFFINIPIGLAAIYFVIRNIPNDQKSRSIPFDKIGSLLISAALILIIFPLETSGDSSLKPVFLFAMLGVGLITAVIFVLVELKSEHPILDIALFKNRVFAASNVAAAFSFLAQFIMTFLVPFYLQKLRLFTPATAGLLYIPLPLASLVVAPISGMLSDRYDSRYLSTAGMAVMACGLFMLSFLNEHTATAYIIVSMAITGMGSGLFQTPNNSAVLGNVPPQNRGTASGMLATMRNIGMAFGVAISGSLFSLLSKRAEVFNAAKGLTGLQVKQASFIYALHITFLVAGVFALLAMVASFVKGEVKPDIRKQLEGI</sequence>
<dbReference type="OrthoDB" id="102502at2"/>
<comment type="caution">
    <text evidence="10">The sequence shown here is derived from an EMBL/GenBank/DDBJ whole genome shotgun (WGS) entry which is preliminary data.</text>
</comment>
<protein>
    <submittedName>
        <fullName evidence="10">EmrB/QacA subfamily drug resistance transporter</fullName>
    </submittedName>
</protein>
<dbReference type="AlphaFoldDB" id="A0A347ZUF6"/>
<keyword evidence="11" id="KW-1185">Reference proteome</keyword>
<proteinExistence type="inferred from homology"/>
<dbReference type="EMBL" id="QUMS01000001">
    <property type="protein sequence ID" value="REG10477.1"/>
    <property type="molecule type" value="Genomic_DNA"/>
</dbReference>
<feature type="transmembrane region" description="Helical" evidence="8">
    <location>
        <begin position="402"/>
        <end position="419"/>
    </location>
</feature>
<dbReference type="Pfam" id="PF07690">
    <property type="entry name" value="MFS_1"/>
    <property type="match status" value="1"/>
</dbReference>
<evidence type="ECO:0000256" key="8">
    <source>
        <dbReference type="SAM" id="Phobius"/>
    </source>
</evidence>
<feature type="transmembrane region" description="Helical" evidence="8">
    <location>
        <begin position="103"/>
        <end position="124"/>
    </location>
</feature>
<feature type="transmembrane region" description="Helical" evidence="8">
    <location>
        <begin position="228"/>
        <end position="248"/>
    </location>
</feature>
<dbReference type="GO" id="GO:0005886">
    <property type="term" value="C:plasma membrane"/>
    <property type="evidence" value="ECO:0007669"/>
    <property type="project" value="UniProtKB-SubCell"/>
</dbReference>
<evidence type="ECO:0000256" key="6">
    <source>
        <dbReference type="ARBA" id="ARBA00022989"/>
    </source>
</evidence>
<keyword evidence="3" id="KW-0813">Transport</keyword>
<dbReference type="GO" id="GO:0022857">
    <property type="term" value="F:transmembrane transporter activity"/>
    <property type="evidence" value="ECO:0007669"/>
    <property type="project" value="InterPro"/>
</dbReference>
<reference evidence="10 11" key="1">
    <citation type="submission" date="2018-08" db="EMBL/GenBank/DDBJ databases">
        <title>Genomic Encyclopedia of Type Strains, Phase IV (KMG-IV): sequencing the most valuable type-strain genomes for metagenomic binning, comparative biology and taxonomic classification.</title>
        <authorList>
            <person name="Goeker M."/>
        </authorList>
    </citation>
    <scope>NUCLEOTIDE SEQUENCE [LARGE SCALE GENOMIC DNA]</scope>
    <source>
        <strain evidence="10 11">DSM 23923</strain>
    </source>
</reference>
<dbReference type="PRINTS" id="PR01036">
    <property type="entry name" value="TCRTETB"/>
</dbReference>
<dbReference type="PANTHER" id="PTHR42718">
    <property type="entry name" value="MAJOR FACILITATOR SUPERFAMILY MULTIDRUG TRANSPORTER MFSC"/>
    <property type="match status" value="1"/>
</dbReference>